<evidence type="ECO:0000259" key="10">
    <source>
        <dbReference type="PROSITE" id="PS50929"/>
    </source>
</evidence>
<evidence type="ECO:0000256" key="1">
    <source>
        <dbReference type="ARBA" id="ARBA00004127"/>
    </source>
</evidence>
<evidence type="ECO:0000256" key="4">
    <source>
        <dbReference type="ARBA" id="ARBA00022737"/>
    </source>
</evidence>
<protein>
    <submittedName>
        <fullName evidence="12">ATP-binding cassette sub-family C member 9-like</fullName>
    </submittedName>
</protein>
<dbReference type="RefSeq" id="XP_013791146.1">
    <property type="nucleotide sequence ID" value="XM_013935692.1"/>
</dbReference>
<accession>A0ABM1BYL3</accession>
<feature type="transmembrane region" description="Helical" evidence="9">
    <location>
        <begin position="287"/>
        <end position="314"/>
    </location>
</feature>
<sequence length="525" mass="58547">MEDLGDLPEADQAENQFKRFYHIYFKEKLAAEKAGKVVSLWKCYWLTFWKTLALGGMMKMVGDLVGLVGPMAINIIVLYAAAIQEGTLSKPDPTKRYHPTTWEFLKNGYVTSVVVLVATFMQSTFSNNFNHLAITEGVHLRSALQCLVYKKALKISGIAGIDTGTVVNHMSVDAFNMMMLFSMGHYIWAVPFKITLLLMLLYMQLGYSALIGAATIYVLAPVQYYICTLLSRIQKEALKVADERLQRTSELLQGIKLLKLYGWETMYGNLIQNVREKELKLLRSDAIYVALNTFLTQASSIVVTLVTFALYSTIEGKPLASSEVFTGLALFNQLTVPLYIIPFVIPIVINAMVSTKRLRHFLQMSEVDSNTPWREQEGPAAIVEYNPDSGSVLLNVKDAELERKRNILGGSDESDGVFLPELMNQPTVDGSVAAVVQNGSFTWDFNSSISVLQDIHVQIPAVNSAIETYYSVSGRHAQLLSKELWGNVQISVACTPSVAYVPQKAWLLNATLKENILFGQPYDGR</sequence>
<name>A0ABM1BYL3_LIMPO</name>
<dbReference type="Gene3D" id="1.20.1560.10">
    <property type="entry name" value="ABC transporter type 1, transmembrane domain"/>
    <property type="match status" value="1"/>
</dbReference>
<keyword evidence="2" id="KW-0813">Transport</keyword>
<evidence type="ECO:0000313" key="11">
    <source>
        <dbReference type="Proteomes" id="UP000694941"/>
    </source>
</evidence>
<proteinExistence type="predicted"/>
<feature type="transmembrane region" description="Helical" evidence="9">
    <location>
        <begin position="186"/>
        <end position="203"/>
    </location>
</feature>
<keyword evidence="7 9" id="KW-1133">Transmembrane helix</keyword>
<comment type="subcellular location">
    <subcellularLocation>
        <location evidence="1">Endomembrane system</location>
        <topology evidence="1">Multi-pass membrane protein</topology>
    </subcellularLocation>
</comment>
<keyword evidence="6" id="KW-0067">ATP-binding</keyword>
<dbReference type="GeneID" id="106474996"/>
<keyword evidence="5" id="KW-0547">Nucleotide-binding</keyword>
<dbReference type="PROSITE" id="PS50929">
    <property type="entry name" value="ABC_TM1F"/>
    <property type="match status" value="1"/>
</dbReference>
<dbReference type="SUPFAM" id="SSF90123">
    <property type="entry name" value="ABC transporter transmembrane region"/>
    <property type="match status" value="1"/>
</dbReference>
<keyword evidence="4" id="KW-0677">Repeat</keyword>
<dbReference type="Pfam" id="PF00664">
    <property type="entry name" value="ABC_membrane"/>
    <property type="match status" value="1"/>
</dbReference>
<feature type="transmembrane region" description="Helical" evidence="9">
    <location>
        <begin position="64"/>
        <end position="84"/>
    </location>
</feature>
<dbReference type="InterPro" id="IPR011527">
    <property type="entry name" value="ABC1_TM_dom"/>
</dbReference>
<evidence type="ECO:0000256" key="8">
    <source>
        <dbReference type="ARBA" id="ARBA00023136"/>
    </source>
</evidence>
<keyword evidence="11" id="KW-1185">Reference proteome</keyword>
<feature type="non-terminal residue" evidence="12">
    <location>
        <position position="525"/>
    </location>
</feature>
<evidence type="ECO:0000256" key="9">
    <source>
        <dbReference type="SAM" id="Phobius"/>
    </source>
</evidence>
<organism evidence="11 12">
    <name type="scientific">Limulus polyphemus</name>
    <name type="common">Atlantic horseshoe crab</name>
    <dbReference type="NCBI Taxonomy" id="6850"/>
    <lineage>
        <taxon>Eukaryota</taxon>
        <taxon>Metazoa</taxon>
        <taxon>Ecdysozoa</taxon>
        <taxon>Arthropoda</taxon>
        <taxon>Chelicerata</taxon>
        <taxon>Merostomata</taxon>
        <taxon>Xiphosura</taxon>
        <taxon>Limulidae</taxon>
        <taxon>Limulus</taxon>
    </lineage>
</organism>
<feature type="transmembrane region" description="Helical" evidence="9">
    <location>
        <begin position="209"/>
        <end position="230"/>
    </location>
</feature>
<dbReference type="InterPro" id="IPR050173">
    <property type="entry name" value="ABC_transporter_C-like"/>
</dbReference>
<dbReference type="Proteomes" id="UP000694941">
    <property type="component" value="Unplaced"/>
</dbReference>
<evidence type="ECO:0000256" key="6">
    <source>
        <dbReference type="ARBA" id="ARBA00022840"/>
    </source>
</evidence>
<reference evidence="12" key="1">
    <citation type="submission" date="2025-08" db="UniProtKB">
        <authorList>
            <consortium name="RefSeq"/>
        </authorList>
    </citation>
    <scope>IDENTIFICATION</scope>
    <source>
        <tissue evidence="12">Muscle</tissue>
    </source>
</reference>
<feature type="transmembrane region" description="Helical" evidence="9">
    <location>
        <begin position="334"/>
        <end position="353"/>
    </location>
</feature>
<feature type="domain" description="ABC transmembrane type-1" evidence="10">
    <location>
        <begin position="137"/>
        <end position="350"/>
    </location>
</feature>
<evidence type="ECO:0000256" key="7">
    <source>
        <dbReference type="ARBA" id="ARBA00022989"/>
    </source>
</evidence>
<gene>
    <name evidence="12" type="primary">LOC106474996</name>
</gene>
<evidence type="ECO:0000256" key="2">
    <source>
        <dbReference type="ARBA" id="ARBA00022448"/>
    </source>
</evidence>
<evidence type="ECO:0000256" key="5">
    <source>
        <dbReference type="ARBA" id="ARBA00022741"/>
    </source>
</evidence>
<evidence type="ECO:0000313" key="12">
    <source>
        <dbReference type="RefSeq" id="XP_013791146.1"/>
    </source>
</evidence>
<keyword evidence="3 9" id="KW-0812">Transmembrane</keyword>
<keyword evidence="8 9" id="KW-0472">Membrane</keyword>
<evidence type="ECO:0000256" key="3">
    <source>
        <dbReference type="ARBA" id="ARBA00022692"/>
    </source>
</evidence>
<dbReference type="InterPro" id="IPR036640">
    <property type="entry name" value="ABC1_TM_sf"/>
</dbReference>
<dbReference type="PANTHER" id="PTHR24223:SF443">
    <property type="entry name" value="MULTIDRUG-RESISTANCE LIKE PROTEIN 1, ISOFORM I"/>
    <property type="match status" value="1"/>
</dbReference>
<dbReference type="PANTHER" id="PTHR24223">
    <property type="entry name" value="ATP-BINDING CASSETTE SUB-FAMILY C"/>
    <property type="match status" value="1"/>
</dbReference>